<keyword evidence="1" id="KW-0472">Membrane</keyword>
<keyword evidence="1" id="KW-1133">Transmembrane helix</keyword>
<organism evidence="2 3">
    <name type="scientific">Fibrella aquatilis</name>
    <dbReference type="NCBI Taxonomy" id="2817059"/>
    <lineage>
        <taxon>Bacteria</taxon>
        <taxon>Pseudomonadati</taxon>
        <taxon>Bacteroidota</taxon>
        <taxon>Cytophagia</taxon>
        <taxon>Cytophagales</taxon>
        <taxon>Spirosomataceae</taxon>
        <taxon>Fibrella</taxon>
    </lineage>
</organism>
<comment type="caution">
    <text evidence="2">The sequence shown here is derived from an EMBL/GenBank/DDBJ whole genome shotgun (WGS) entry which is preliminary data.</text>
</comment>
<proteinExistence type="predicted"/>
<evidence type="ECO:0000313" key="2">
    <source>
        <dbReference type="EMBL" id="MBO0929751.1"/>
    </source>
</evidence>
<reference evidence="2 3" key="1">
    <citation type="submission" date="2021-03" db="EMBL/GenBank/DDBJ databases">
        <title>Fibrella sp. HMF5036 genome sequencing and assembly.</title>
        <authorList>
            <person name="Kang H."/>
            <person name="Kim H."/>
            <person name="Bae S."/>
            <person name="Joh K."/>
        </authorList>
    </citation>
    <scope>NUCLEOTIDE SEQUENCE [LARGE SCALE GENOMIC DNA]</scope>
    <source>
        <strain evidence="2 3">HMF5036</strain>
    </source>
</reference>
<evidence type="ECO:0000256" key="1">
    <source>
        <dbReference type="SAM" id="Phobius"/>
    </source>
</evidence>
<keyword evidence="3" id="KW-1185">Reference proteome</keyword>
<dbReference type="EMBL" id="JAFMYU010000001">
    <property type="protein sequence ID" value="MBO0929751.1"/>
    <property type="molecule type" value="Genomic_DNA"/>
</dbReference>
<dbReference type="AlphaFoldDB" id="A0A939G4C7"/>
<keyword evidence="1" id="KW-0812">Transmembrane</keyword>
<sequence>MIVLFIKSDLIRHQSLPGHTCPNCRKTGEMDLELRQRYAEFATMTMNPRGVFGLAHCLHCGYILPASRWDEDLHRSYKALKAGYKTPLRYWQGAIRTAIGFVAGLVLLVGVLFFMGQSQRADFARRDAVFSEVLARPKPGTTLVVVGNNTGMAVWRISRVGNGTVWLNNYVGNRVLANVYTETGWATLPDSDFSAEAVGYSAQIFAKRGLKQTADMANKTKPYDGTVFAVLDN</sequence>
<feature type="transmembrane region" description="Helical" evidence="1">
    <location>
        <begin position="94"/>
        <end position="116"/>
    </location>
</feature>
<dbReference type="Proteomes" id="UP000664795">
    <property type="component" value="Unassembled WGS sequence"/>
</dbReference>
<protein>
    <submittedName>
        <fullName evidence="2">Uncharacterized protein</fullName>
    </submittedName>
</protein>
<dbReference type="RefSeq" id="WP_207333701.1">
    <property type="nucleotide sequence ID" value="NZ_JAFMYU010000001.1"/>
</dbReference>
<evidence type="ECO:0000313" key="3">
    <source>
        <dbReference type="Proteomes" id="UP000664795"/>
    </source>
</evidence>
<gene>
    <name evidence="2" type="ORF">J2I48_02045</name>
</gene>
<accession>A0A939G4C7</accession>
<name>A0A939G4C7_9BACT</name>